<dbReference type="Proteomes" id="UP001518989">
    <property type="component" value="Unassembled WGS sequence"/>
</dbReference>
<dbReference type="Pfam" id="PF10979">
    <property type="entry name" value="DUF2786"/>
    <property type="match status" value="1"/>
</dbReference>
<dbReference type="Pfam" id="PF23771">
    <property type="entry name" value="DUF7168"/>
    <property type="match status" value="1"/>
</dbReference>
<evidence type="ECO:0000256" key="1">
    <source>
        <dbReference type="SAM" id="MobiDB-lite"/>
    </source>
</evidence>
<comment type="caution">
    <text evidence="4">The sequence shown here is derived from an EMBL/GenBank/DDBJ whole genome shotgun (WGS) entry which is preliminary data.</text>
</comment>
<evidence type="ECO:0000259" key="3">
    <source>
        <dbReference type="Pfam" id="PF23771"/>
    </source>
</evidence>
<sequence length="244" mass="26657">MATIQDPEIDRVKARIRALAERTVSNGCTEAEAMAAAEMVGRLLERYALSMQEIDLRQARCTQVEVPLSGRQRRPIDGCVPAIARFCDCKVWLARDGGTARYVFFGFETDTALAAWLYEVIGRAMAAELVAFRAAHPALRGTPLRRGSISFQQGMAMRLAERLEALHAAREAEVGEQRQQGGALMLVKHRVVDDAFRETGTRLVSGGRRPLRQDAAFRHGEAAGSRVNLNRPLRDGGGGGGLLG</sequence>
<accession>A0ABS3KQM5</accession>
<protein>
    <submittedName>
        <fullName evidence="4">DUF2786 domain-containing protein</fullName>
    </submittedName>
</protein>
<evidence type="ECO:0000313" key="4">
    <source>
        <dbReference type="EMBL" id="MBO1078651.1"/>
    </source>
</evidence>
<feature type="region of interest" description="Disordered" evidence="1">
    <location>
        <begin position="221"/>
        <end position="244"/>
    </location>
</feature>
<reference evidence="4 5" key="1">
    <citation type="submission" date="2020-09" db="EMBL/GenBank/DDBJ databases">
        <title>Roseomonas.</title>
        <authorList>
            <person name="Zhu W."/>
        </authorList>
    </citation>
    <scope>NUCLEOTIDE SEQUENCE [LARGE SCALE GENOMIC DNA]</scope>
    <source>
        <strain evidence="4 5">573</strain>
    </source>
</reference>
<keyword evidence="5" id="KW-1185">Reference proteome</keyword>
<gene>
    <name evidence="4" type="ORF">IAI61_06380</name>
</gene>
<proteinExistence type="predicted"/>
<evidence type="ECO:0000259" key="2">
    <source>
        <dbReference type="Pfam" id="PF10979"/>
    </source>
</evidence>
<feature type="domain" description="DUF7168" evidence="3">
    <location>
        <begin position="68"/>
        <end position="179"/>
    </location>
</feature>
<feature type="domain" description="DUF2786" evidence="2">
    <location>
        <begin position="11"/>
        <end position="51"/>
    </location>
</feature>
<dbReference type="InterPro" id="IPR024498">
    <property type="entry name" value="DUF2786"/>
</dbReference>
<dbReference type="RefSeq" id="WP_207416063.1">
    <property type="nucleotide sequence ID" value="NZ_CP061178.1"/>
</dbReference>
<name>A0ABS3KQM5_9PROT</name>
<feature type="compositionally biased region" description="Gly residues" evidence="1">
    <location>
        <begin position="235"/>
        <end position="244"/>
    </location>
</feature>
<dbReference type="EMBL" id="JACTNG010000002">
    <property type="protein sequence ID" value="MBO1078651.1"/>
    <property type="molecule type" value="Genomic_DNA"/>
</dbReference>
<organism evidence="4 5">
    <name type="scientific">Roseomonas haemaphysalidis</name>
    <dbReference type="NCBI Taxonomy" id="2768162"/>
    <lineage>
        <taxon>Bacteria</taxon>
        <taxon>Pseudomonadati</taxon>
        <taxon>Pseudomonadota</taxon>
        <taxon>Alphaproteobacteria</taxon>
        <taxon>Acetobacterales</taxon>
        <taxon>Roseomonadaceae</taxon>
        <taxon>Roseomonas</taxon>
    </lineage>
</organism>
<evidence type="ECO:0000313" key="5">
    <source>
        <dbReference type="Proteomes" id="UP001518989"/>
    </source>
</evidence>
<dbReference type="InterPro" id="IPR055592">
    <property type="entry name" value="DUF7168"/>
</dbReference>